<proteinExistence type="predicted"/>
<dbReference type="Gene3D" id="3.10.450.350">
    <property type="match status" value="1"/>
</dbReference>
<keyword evidence="6" id="KW-0482">Metalloprotease</keyword>
<keyword evidence="2" id="KW-0645">Protease</keyword>
<evidence type="ECO:0000259" key="7">
    <source>
        <dbReference type="Pfam" id="PF01551"/>
    </source>
</evidence>
<organism evidence="8 9">
    <name type="scientific">Sphingopyxis lindanitolerans</name>
    <dbReference type="NCBI Taxonomy" id="2054227"/>
    <lineage>
        <taxon>Bacteria</taxon>
        <taxon>Pseudomonadati</taxon>
        <taxon>Pseudomonadota</taxon>
        <taxon>Alphaproteobacteria</taxon>
        <taxon>Sphingomonadales</taxon>
        <taxon>Sphingomonadaceae</taxon>
        <taxon>Sphingopyxis</taxon>
    </lineage>
</organism>
<evidence type="ECO:0000256" key="1">
    <source>
        <dbReference type="ARBA" id="ARBA00001947"/>
    </source>
</evidence>
<dbReference type="RefSeq" id="WP_105999562.1">
    <property type="nucleotide sequence ID" value="NZ_CM009578.1"/>
</dbReference>
<dbReference type="SUPFAM" id="SSF51261">
    <property type="entry name" value="Duplicated hybrid motif"/>
    <property type="match status" value="1"/>
</dbReference>
<evidence type="ECO:0000256" key="2">
    <source>
        <dbReference type="ARBA" id="ARBA00022670"/>
    </source>
</evidence>
<accession>A0A2S8B1G8</accession>
<evidence type="ECO:0000256" key="3">
    <source>
        <dbReference type="ARBA" id="ARBA00022723"/>
    </source>
</evidence>
<dbReference type="InterPro" id="IPR016047">
    <property type="entry name" value="M23ase_b-sheet_dom"/>
</dbReference>
<evidence type="ECO:0000313" key="9">
    <source>
        <dbReference type="Proteomes" id="UP000238954"/>
    </source>
</evidence>
<gene>
    <name evidence="8" type="ORF">CVO77_13990</name>
</gene>
<name>A0A2S8B1G8_9SPHN</name>
<feature type="domain" description="M23ase beta-sheet core" evidence="7">
    <location>
        <begin position="355"/>
        <end position="450"/>
    </location>
</feature>
<sequence length="513" mass="54357">MSGNAAALTMSQAIGLRRADAAPEPAPSWRDRLALLDLVPDLGDNIGSGEWWRGLATLTLLCAAAISTFPGVKPLELPAPALDAADFTEARAQMIVPLAFGGDTGRHMAATDAVRPLAQTPERPQIELTATLGAGDSFARVLERSGVGSDDAQALASQVASAVPLTDIAPGTRIDLILGRRAARTMPRPVDALAMRARFDLRIEMERIDGRLVMRRIPIAVDATPLRIRGRVGDSLYRSARAAGASPETIQAYLRVIGRQLSVASDIRASDEFDIIVDHRRAETGESETGKLLYAGLVRGGKPKLSMIEWNVDGRLQWFEASGAGEQRSGLVRPTNGRITSPFGMRRHPILGYVRMHRGIDMGGGYGGPVFAVTDGVVQIAGRTGGYGNYVKLSHGGGLGTGYGHMSRIAVRPGQHVSRGQVIGYIGSSGLSTGPHLHYEVYRNGVAINPLSVAFVTRARLEGKALADFRARIRQLTAITPGAALAPVAVKSVEGPQLGSLADVASKRVGEGI</sequence>
<dbReference type="Pfam" id="PF01551">
    <property type="entry name" value="Peptidase_M23"/>
    <property type="match status" value="1"/>
</dbReference>
<keyword evidence="9" id="KW-1185">Reference proteome</keyword>
<dbReference type="Gene3D" id="2.70.70.10">
    <property type="entry name" value="Glucose Permease (Domain IIA)"/>
    <property type="match status" value="1"/>
</dbReference>
<protein>
    <recommendedName>
        <fullName evidence="7">M23ase beta-sheet core domain-containing protein</fullName>
    </recommendedName>
</protein>
<dbReference type="GO" id="GO:0046872">
    <property type="term" value="F:metal ion binding"/>
    <property type="evidence" value="ECO:0007669"/>
    <property type="project" value="UniProtKB-KW"/>
</dbReference>
<keyword evidence="3" id="KW-0479">Metal-binding</keyword>
<dbReference type="EMBL" id="PHFW01000003">
    <property type="protein sequence ID" value="PQM26183.1"/>
    <property type="molecule type" value="Genomic_DNA"/>
</dbReference>
<keyword evidence="4" id="KW-0378">Hydrolase</keyword>
<evidence type="ECO:0000256" key="6">
    <source>
        <dbReference type="ARBA" id="ARBA00023049"/>
    </source>
</evidence>
<reference evidence="9" key="1">
    <citation type="submission" date="2017-11" db="EMBL/GenBank/DDBJ databases">
        <title>The complete genome sequence of Sphingopyxis pomeranensis sp. nov. strain WS5A3p.</title>
        <authorList>
            <person name="Kaminski M.A."/>
        </authorList>
    </citation>
    <scope>NUCLEOTIDE SEQUENCE [LARGE SCALE GENOMIC DNA]</scope>
    <source>
        <strain evidence="9">WS5A3p</strain>
    </source>
</reference>
<dbReference type="CDD" id="cd12797">
    <property type="entry name" value="M23_peptidase"/>
    <property type="match status" value="1"/>
</dbReference>
<evidence type="ECO:0000256" key="4">
    <source>
        <dbReference type="ARBA" id="ARBA00022801"/>
    </source>
</evidence>
<comment type="cofactor">
    <cofactor evidence="1">
        <name>Zn(2+)</name>
        <dbReference type="ChEBI" id="CHEBI:29105"/>
    </cofactor>
</comment>
<dbReference type="AlphaFoldDB" id="A0A2S8B1G8"/>
<dbReference type="Proteomes" id="UP000238954">
    <property type="component" value="Chromosome"/>
</dbReference>
<dbReference type="GO" id="GO:0004222">
    <property type="term" value="F:metalloendopeptidase activity"/>
    <property type="evidence" value="ECO:0007669"/>
    <property type="project" value="TreeGrafter"/>
</dbReference>
<evidence type="ECO:0000313" key="8">
    <source>
        <dbReference type="EMBL" id="PQM26183.1"/>
    </source>
</evidence>
<evidence type="ECO:0000256" key="5">
    <source>
        <dbReference type="ARBA" id="ARBA00022833"/>
    </source>
</evidence>
<dbReference type="InterPro" id="IPR011055">
    <property type="entry name" value="Dup_hybrid_motif"/>
</dbReference>
<keyword evidence="5" id="KW-0862">Zinc</keyword>
<dbReference type="OrthoDB" id="9815245at2"/>
<dbReference type="PANTHER" id="PTHR21666">
    <property type="entry name" value="PEPTIDASE-RELATED"/>
    <property type="match status" value="1"/>
</dbReference>
<comment type="caution">
    <text evidence="8">The sequence shown here is derived from an EMBL/GenBank/DDBJ whole genome shotgun (WGS) entry which is preliminary data.</text>
</comment>
<dbReference type="InterPro" id="IPR050570">
    <property type="entry name" value="Cell_wall_metabolism_enzyme"/>
</dbReference>
<dbReference type="GO" id="GO:0006508">
    <property type="term" value="P:proteolysis"/>
    <property type="evidence" value="ECO:0007669"/>
    <property type="project" value="UniProtKB-KW"/>
</dbReference>
<dbReference type="PANTHER" id="PTHR21666:SF288">
    <property type="entry name" value="CELL DIVISION PROTEIN YTFB"/>
    <property type="match status" value="1"/>
</dbReference>